<organism evidence="2 3">
    <name type="scientific">Sulfuriferula nivalis</name>
    <dbReference type="NCBI Taxonomy" id="2675298"/>
    <lineage>
        <taxon>Bacteria</taxon>
        <taxon>Pseudomonadati</taxon>
        <taxon>Pseudomonadota</taxon>
        <taxon>Betaproteobacteria</taxon>
        <taxon>Nitrosomonadales</taxon>
        <taxon>Sulfuricellaceae</taxon>
        <taxon>Sulfuriferula</taxon>
    </lineage>
</organism>
<dbReference type="KEGG" id="sniv:SFSGTM_11230"/>
<sequence>MTIPFFKDKSGLIYHSLALTYVILAYGLGLTGLFSNHWLINILGTLLLAHGMIISGYMLHECAHNE</sequence>
<evidence type="ECO:0008006" key="4">
    <source>
        <dbReference type="Google" id="ProtNLM"/>
    </source>
</evidence>
<dbReference type="Proteomes" id="UP000463939">
    <property type="component" value="Chromosome"/>
</dbReference>
<accession>A0A809RFP5</accession>
<evidence type="ECO:0000256" key="1">
    <source>
        <dbReference type="SAM" id="Phobius"/>
    </source>
</evidence>
<dbReference type="EMBL" id="AP021881">
    <property type="protein sequence ID" value="BBP00415.1"/>
    <property type="molecule type" value="Genomic_DNA"/>
</dbReference>
<dbReference type="RefSeq" id="WP_162084349.1">
    <property type="nucleotide sequence ID" value="NZ_AP021881.1"/>
</dbReference>
<keyword evidence="1" id="KW-1133">Transmembrane helix</keyword>
<keyword evidence="1" id="KW-0472">Membrane</keyword>
<gene>
    <name evidence="2" type="ORF">SFSGTM_11230</name>
</gene>
<name>A0A809RFP5_9PROT</name>
<evidence type="ECO:0000313" key="2">
    <source>
        <dbReference type="EMBL" id="BBP00415.1"/>
    </source>
</evidence>
<reference evidence="3" key="1">
    <citation type="submission" date="2019-11" db="EMBL/GenBank/DDBJ databases">
        <title>Isolation and characterization of a novel species in the genus Sulfuriferula.</title>
        <authorList>
            <person name="Mochizuki J."/>
            <person name="Kojima H."/>
            <person name="Fukui M."/>
        </authorList>
    </citation>
    <scope>NUCLEOTIDE SEQUENCE [LARGE SCALE GENOMIC DNA]</scope>
    <source>
        <strain evidence="3">SGTM</strain>
    </source>
</reference>
<keyword evidence="3" id="KW-1185">Reference proteome</keyword>
<evidence type="ECO:0000313" key="3">
    <source>
        <dbReference type="Proteomes" id="UP000463939"/>
    </source>
</evidence>
<keyword evidence="1" id="KW-0812">Transmembrane</keyword>
<proteinExistence type="predicted"/>
<dbReference type="AlphaFoldDB" id="A0A809RFP5"/>
<protein>
    <recommendedName>
        <fullName evidence="4">Fatty acid desaturase</fullName>
    </recommendedName>
</protein>
<feature type="transmembrane region" description="Helical" evidence="1">
    <location>
        <begin position="12"/>
        <end position="32"/>
    </location>
</feature>
<feature type="transmembrane region" description="Helical" evidence="1">
    <location>
        <begin position="38"/>
        <end position="59"/>
    </location>
</feature>